<reference evidence="1 2" key="1">
    <citation type="submission" date="2024-04" db="EMBL/GenBank/DDBJ databases">
        <title>Human intestinal bacterial collection.</title>
        <authorList>
            <person name="Pauvert C."/>
            <person name="Hitch T.C.A."/>
            <person name="Clavel T."/>
        </authorList>
    </citation>
    <scope>NUCLEOTIDE SEQUENCE [LARGE SCALE GENOMIC DNA]</scope>
    <source>
        <strain evidence="1 2">CLA-KB-H42</strain>
    </source>
</reference>
<dbReference type="InterPro" id="IPR027417">
    <property type="entry name" value="P-loop_NTPase"/>
</dbReference>
<proteinExistence type="predicted"/>
<keyword evidence="2" id="KW-1185">Reference proteome</keyword>
<evidence type="ECO:0000313" key="1">
    <source>
        <dbReference type="EMBL" id="MEQ3362685.1"/>
    </source>
</evidence>
<dbReference type="EMBL" id="JBBNOP010000005">
    <property type="protein sequence ID" value="MEQ3362685.1"/>
    <property type="molecule type" value="Genomic_DNA"/>
</dbReference>
<protein>
    <submittedName>
        <fullName evidence="1">Ribonucleotide reductase subunit alpha</fullName>
    </submittedName>
</protein>
<dbReference type="RefSeq" id="WP_102374936.1">
    <property type="nucleotide sequence ID" value="NZ_JBBNOP010000005.1"/>
</dbReference>
<sequence>MFENDADTNSSPSQNNDTNNTAAEYLRRAAQACAAGDAVLGMHLYLAAFEKATHGAYMPNDAAIDGLRQAWRLACKLKERSLAEYIFEKLEPYMTPDEVAECAEQLQRLALDKLEEFGLTREDLEDMTDMISQDFLGLSSAPFMMKVEHRETGAPSLMPFRKEERKAIEKAGGEPQLSEKAEGKAASVSNAEYIEKLTYRDIVGFRDAVKTMNGFGVGMQDDPQFQELVETLNVRHGLKKMPIIDTYLFRAPVREDANQFMSATLGEIGLPAIRMHMEENLQGMPVLCVMAQADNQPKLNAAKNAFEGGGILVLEDVDLWGSPLADAGSDEMGMFAYAQLSRGAREAINLIRSAVENPEVYVLASAGGDGEIDGFFYDLLDPVTVVDIDDPSPSERADLWIRIASEHPSMRSIDRSALVRYSAGMSRFDIYMAAREAVEDAYKASLVARRYMPVTADNMFEKLAAYQPLDSEEYRQLEDAVIEDFRAQIDRIDDLLNGMGD</sequence>
<gene>
    <name evidence="1" type="ORF">AAA083_06820</name>
</gene>
<dbReference type="Proteomes" id="UP001487305">
    <property type="component" value="Unassembled WGS sequence"/>
</dbReference>
<comment type="caution">
    <text evidence="1">The sequence shown here is derived from an EMBL/GenBank/DDBJ whole genome shotgun (WGS) entry which is preliminary data.</text>
</comment>
<evidence type="ECO:0000313" key="2">
    <source>
        <dbReference type="Proteomes" id="UP001487305"/>
    </source>
</evidence>
<name>A0ABV1JC78_9ACTN</name>
<organism evidence="1 2">
    <name type="scientific">Raoultibacter massiliensis</name>
    <dbReference type="NCBI Taxonomy" id="1852371"/>
    <lineage>
        <taxon>Bacteria</taxon>
        <taxon>Bacillati</taxon>
        <taxon>Actinomycetota</taxon>
        <taxon>Coriobacteriia</taxon>
        <taxon>Eggerthellales</taxon>
        <taxon>Eggerthellaceae</taxon>
        <taxon>Raoultibacter</taxon>
    </lineage>
</organism>
<dbReference type="SUPFAM" id="SSF52540">
    <property type="entry name" value="P-loop containing nucleoside triphosphate hydrolases"/>
    <property type="match status" value="1"/>
</dbReference>
<accession>A0ABV1JC78</accession>